<dbReference type="AlphaFoldDB" id="A0AAQ3MPW8"/>
<evidence type="ECO:0000313" key="1">
    <source>
        <dbReference type="EMBL" id="WVY94895.1"/>
    </source>
</evidence>
<protein>
    <submittedName>
        <fullName evidence="1">Uncharacterized protein</fullName>
    </submittedName>
</protein>
<accession>A0AAQ3MPW8</accession>
<dbReference type="Proteomes" id="UP001374535">
    <property type="component" value="Chromosome 10"/>
</dbReference>
<name>A0AAQ3MPW8_VIGMU</name>
<sequence length="129" mass="14989">MYNRINNGQCMATIRVELQEQKLKLKSYRYSSLYDSLCSAHKYRNTLFIPEKVFRIHFRLNVHEPLQILIEVLAPINLSFFKAVLTEVVHSNIKVSIIQKSPSGIARHKRCHVTVKPLSLIREILSRTG</sequence>
<reference evidence="1 2" key="1">
    <citation type="journal article" date="2023" name="Life. Sci Alliance">
        <title>Evolutionary insights into 3D genome organization and epigenetic landscape of Vigna mungo.</title>
        <authorList>
            <person name="Junaid A."/>
            <person name="Singh B."/>
            <person name="Bhatia S."/>
        </authorList>
    </citation>
    <scope>NUCLEOTIDE SEQUENCE [LARGE SCALE GENOMIC DNA]</scope>
    <source>
        <strain evidence="1">Urdbean</strain>
    </source>
</reference>
<gene>
    <name evidence="1" type="ORF">V8G54_033983</name>
</gene>
<evidence type="ECO:0000313" key="2">
    <source>
        <dbReference type="Proteomes" id="UP001374535"/>
    </source>
</evidence>
<dbReference type="EMBL" id="CP144691">
    <property type="protein sequence ID" value="WVY94895.1"/>
    <property type="molecule type" value="Genomic_DNA"/>
</dbReference>
<proteinExistence type="predicted"/>
<keyword evidence="2" id="KW-1185">Reference proteome</keyword>
<organism evidence="1 2">
    <name type="scientific">Vigna mungo</name>
    <name type="common">Black gram</name>
    <name type="synonym">Phaseolus mungo</name>
    <dbReference type="NCBI Taxonomy" id="3915"/>
    <lineage>
        <taxon>Eukaryota</taxon>
        <taxon>Viridiplantae</taxon>
        <taxon>Streptophyta</taxon>
        <taxon>Embryophyta</taxon>
        <taxon>Tracheophyta</taxon>
        <taxon>Spermatophyta</taxon>
        <taxon>Magnoliopsida</taxon>
        <taxon>eudicotyledons</taxon>
        <taxon>Gunneridae</taxon>
        <taxon>Pentapetalae</taxon>
        <taxon>rosids</taxon>
        <taxon>fabids</taxon>
        <taxon>Fabales</taxon>
        <taxon>Fabaceae</taxon>
        <taxon>Papilionoideae</taxon>
        <taxon>50 kb inversion clade</taxon>
        <taxon>NPAAA clade</taxon>
        <taxon>indigoferoid/millettioid clade</taxon>
        <taxon>Phaseoleae</taxon>
        <taxon>Vigna</taxon>
    </lineage>
</organism>